<dbReference type="Pfam" id="PF02782">
    <property type="entry name" value="FGGY_C"/>
    <property type="match status" value="1"/>
</dbReference>
<dbReference type="InterPro" id="IPR043129">
    <property type="entry name" value="ATPase_NBD"/>
</dbReference>
<dbReference type="PIRSF" id="PIRSF000538">
    <property type="entry name" value="GlpK"/>
    <property type="match status" value="1"/>
</dbReference>
<keyword evidence="3 6" id="KW-0418">Kinase</keyword>
<dbReference type="EMBL" id="JBHLTC010000006">
    <property type="protein sequence ID" value="MFC0623724.1"/>
    <property type="molecule type" value="Genomic_DNA"/>
</dbReference>
<accession>A0ABV6QGG5</accession>
<keyword evidence="2" id="KW-0808">Transferase</keyword>
<dbReference type="PANTHER" id="PTHR43095:SF2">
    <property type="entry name" value="GLUCONOKINASE"/>
    <property type="match status" value="1"/>
</dbReference>
<comment type="similarity">
    <text evidence="1">Belongs to the FGGY kinase family.</text>
</comment>
<organism evidence="6 7">
    <name type="scientific">Kribbella deserti</name>
    <dbReference type="NCBI Taxonomy" id="1926257"/>
    <lineage>
        <taxon>Bacteria</taxon>
        <taxon>Bacillati</taxon>
        <taxon>Actinomycetota</taxon>
        <taxon>Actinomycetes</taxon>
        <taxon>Propionibacteriales</taxon>
        <taxon>Kribbellaceae</taxon>
        <taxon>Kribbella</taxon>
    </lineage>
</organism>
<dbReference type="Proteomes" id="UP001589890">
    <property type="component" value="Unassembled WGS sequence"/>
</dbReference>
<evidence type="ECO:0000313" key="7">
    <source>
        <dbReference type="Proteomes" id="UP001589890"/>
    </source>
</evidence>
<gene>
    <name evidence="6" type="ORF">ACFFGN_06605</name>
</gene>
<dbReference type="InterPro" id="IPR050406">
    <property type="entry name" value="FGGY_Carb_Kinase"/>
</dbReference>
<dbReference type="PANTHER" id="PTHR43095">
    <property type="entry name" value="SUGAR KINASE"/>
    <property type="match status" value="1"/>
</dbReference>
<dbReference type="GO" id="GO:0016301">
    <property type="term" value="F:kinase activity"/>
    <property type="evidence" value="ECO:0007669"/>
    <property type="project" value="UniProtKB-KW"/>
</dbReference>
<evidence type="ECO:0000259" key="4">
    <source>
        <dbReference type="Pfam" id="PF00370"/>
    </source>
</evidence>
<reference evidence="6 7" key="1">
    <citation type="submission" date="2024-09" db="EMBL/GenBank/DDBJ databases">
        <authorList>
            <person name="Sun Q."/>
            <person name="Mori K."/>
        </authorList>
    </citation>
    <scope>NUCLEOTIDE SEQUENCE [LARGE SCALE GENOMIC DNA]</scope>
    <source>
        <strain evidence="6 7">CGMCC 1.15906</strain>
    </source>
</reference>
<dbReference type="RefSeq" id="WP_380044425.1">
    <property type="nucleotide sequence ID" value="NZ_JBHLTC010000006.1"/>
</dbReference>
<feature type="domain" description="Carbohydrate kinase FGGY C-terminal" evidence="5">
    <location>
        <begin position="255"/>
        <end position="432"/>
    </location>
</feature>
<dbReference type="Gene3D" id="3.30.420.40">
    <property type="match status" value="2"/>
</dbReference>
<dbReference type="InterPro" id="IPR018485">
    <property type="entry name" value="FGGY_C"/>
</dbReference>
<protein>
    <submittedName>
        <fullName evidence="6">FGGY family carbohydrate kinase</fullName>
    </submittedName>
</protein>
<evidence type="ECO:0000256" key="1">
    <source>
        <dbReference type="ARBA" id="ARBA00009156"/>
    </source>
</evidence>
<feature type="domain" description="Carbohydrate kinase FGGY N-terminal" evidence="4">
    <location>
        <begin position="8"/>
        <end position="245"/>
    </location>
</feature>
<dbReference type="InterPro" id="IPR000577">
    <property type="entry name" value="Carb_kinase_FGGY"/>
</dbReference>
<comment type="caution">
    <text evidence="6">The sequence shown here is derived from an EMBL/GenBank/DDBJ whole genome shotgun (WGS) entry which is preliminary data.</text>
</comment>
<evidence type="ECO:0000256" key="2">
    <source>
        <dbReference type="ARBA" id="ARBA00022679"/>
    </source>
</evidence>
<evidence type="ECO:0000313" key="6">
    <source>
        <dbReference type="EMBL" id="MFC0623724.1"/>
    </source>
</evidence>
<keyword evidence="7" id="KW-1185">Reference proteome</keyword>
<dbReference type="Pfam" id="PF00370">
    <property type="entry name" value="FGGY_N"/>
    <property type="match status" value="1"/>
</dbReference>
<sequence>MPRSDGPVLALDLGTSSGRALVLDETATPVPGALARHKVQPVYGAQGEATLDLDGYVDGLLACIDELHAGGHLEHIQHIVLSSQWHSIVALDNSGKPLTPVIPWVDTRSIPPELPADFDERVFHARTGAYLHRLYWSRRIPWLRSVLGTSATAFAGLPDLVIERLTGERLTSVSVASGTGVLDLATGRYDAEALEIAGVSPSQLPSIVPSRWAGRLSPSYAMRWPSLVAVPVHPPTGDGAASNVGTGAYDESTAAVTIGTSAAVRVVHPIADAPELPWELWRYRVDDERAVTGMAFSAAGNMHAWLTGVLDLPSPEPEGVEVGSSRVIAIPFQAGTRPPETVPGGSGVYFGLSFDDTAADLLAASLQGTSLEIDRGLRMLDSLFGRELEVVLGGGGIHASSWWRRCLTATFGREAEVCSEAEVGARGAAAVALGLSPSAGGDRLVPDSADIERVARLRPRYESLRSLAAEASSV</sequence>
<evidence type="ECO:0000259" key="5">
    <source>
        <dbReference type="Pfam" id="PF02782"/>
    </source>
</evidence>
<dbReference type="SUPFAM" id="SSF53067">
    <property type="entry name" value="Actin-like ATPase domain"/>
    <property type="match status" value="2"/>
</dbReference>
<proteinExistence type="inferred from homology"/>
<dbReference type="InterPro" id="IPR018484">
    <property type="entry name" value="FGGY_N"/>
</dbReference>
<evidence type="ECO:0000256" key="3">
    <source>
        <dbReference type="ARBA" id="ARBA00022777"/>
    </source>
</evidence>
<name>A0ABV6QGG5_9ACTN</name>